<feature type="compositionally biased region" description="Low complexity" evidence="1">
    <location>
        <begin position="8"/>
        <end position="23"/>
    </location>
</feature>
<dbReference type="Proteomes" id="UP000827549">
    <property type="component" value="Chromosome 3"/>
</dbReference>
<evidence type="ECO:0000256" key="1">
    <source>
        <dbReference type="SAM" id="MobiDB-lite"/>
    </source>
</evidence>
<dbReference type="AlphaFoldDB" id="A0AAF1BM48"/>
<reference evidence="3" key="1">
    <citation type="submission" date="2023-10" db="EMBL/GenBank/DDBJ databases">
        <authorList>
            <person name="Noh H."/>
        </authorList>
    </citation>
    <scope>NUCLEOTIDE SEQUENCE</scope>
    <source>
        <strain evidence="3">DUCC4014</strain>
    </source>
</reference>
<dbReference type="RefSeq" id="XP_062627691.1">
    <property type="nucleotide sequence ID" value="XM_062771707.1"/>
</dbReference>
<name>A0AAF1BM48_9TREE</name>
<sequence>MGLASKLAAAQASQAQGQAQAGYAPPPGAAPGGYAAPSGPPPGIAPGGGYASPSGPPPGHHQAGGYAYAQPKALPPVPGLAAPTAPRQPDIKADVPTLTQVMKATVKEQKLDAFYKDKDLDAIARRLVATNTIGNISQRLRVPLTLGVDLAKVALYDVVLLCDDSMSMKAHQGGARIEELKSILAHITAACTLLDEDGIAVRFFNSNVEGNNIKAESQVGELVDRAKNTSGTPMGTSLDEKVLKPLLVKPAKSLIKKLKKPLLIIVITDGAPYGEKGVKNNRDKLPQVVRQTAAEMAKTKYGASAVAYQFAQVGDDEKAREFLSWLDEDPEIGGYIDQTMGFEYEQDQMAKQGAELSREVWLMKLLLGAIDNSYDIQDENPTLKPFRG</sequence>
<dbReference type="Gene3D" id="3.40.50.410">
    <property type="entry name" value="von Willebrand factor, type A domain"/>
    <property type="match status" value="1"/>
</dbReference>
<proteinExistence type="predicted"/>
<protein>
    <recommendedName>
        <fullName evidence="2">VWFA domain-containing protein</fullName>
    </recommendedName>
</protein>
<feature type="region of interest" description="Disordered" evidence="1">
    <location>
        <begin position="1"/>
        <end position="66"/>
    </location>
</feature>
<gene>
    <name evidence="3" type="ORF">LOC62_03G005182</name>
</gene>
<keyword evidence="4" id="KW-1185">Reference proteome</keyword>
<dbReference type="PANTHER" id="PTHR34706">
    <property type="entry name" value="SLR1338 PROTEIN"/>
    <property type="match status" value="1"/>
</dbReference>
<dbReference type="InterPro" id="IPR036465">
    <property type="entry name" value="vWFA_dom_sf"/>
</dbReference>
<dbReference type="PROSITE" id="PS50234">
    <property type="entry name" value="VWFA"/>
    <property type="match status" value="1"/>
</dbReference>
<evidence type="ECO:0000259" key="2">
    <source>
        <dbReference type="PROSITE" id="PS50234"/>
    </source>
</evidence>
<evidence type="ECO:0000313" key="4">
    <source>
        <dbReference type="Proteomes" id="UP000827549"/>
    </source>
</evidence>
<dbReference type="PANTHER" id="PTHR34706:SF2">
    <property type="entry name" value="RFEF"/>
    <property type="match status" value="1"/>
</dbReference>
<dbReference type="GeneID" id="87808412"/>
<dbReference type="SUPFAM" id="SSF53300">
    <property type="entry name" value="vWA-like"/>
    <property type="match status" value="1"/>
</dbReference>
<feature type="domain" description="VWFA" evidence="2">
    <location>
        <begin position="157"/>
        <end position="366"/>
    </location>
</feature>
<organism evidence="3 4">
    <name type="scientific">Vanrija pseudolonga</name>
    <dbReference type="NCBI Taxonomy" id="143232"/>
    <lineage>
        <taxon>Eukaryota</taxon>
        <taxon>Fungi</taxon>
        <taxon>Dikarya</taxon>
        <taxon>Basidiomycota</taxon>
        <taxon>Agaricomycotina</taxon>
        <taxon>Tremellomycetes</taxon>
        <taxon>Trichosporonales</taxon>
        <taxon>Trichosporonaceae</taxon>
        <taxon>Vanrija</taxon>
    </lineage>
</organism>
<evidence type="ECO:0000313" key="3">
    <source>
        <dbReference type="EMBL" id="WOO81659.1"/>
    </source>
</evidence>
<accession>A0AAF1BM48</accession>
<dbReference type="InterPro" id="IPR002035">
    <property type="entry name" value="VWF_A"/>
</dbReference>
<dbReference type="EMBL" id="CP086716">
    <property type="protein sequence ID" value="WOO81659.1"/>
    <property type="molecule type" value="Genomic_DNA"/>
</dbReference>